<name>A0A382G5H0_9ZZZZ</name>
<evidence type="ECO:0000313" key="1">
    <source>
        <dbReference type="EMBL" id="SVB70498.1"/>
    </source>
</evidence>
<sequence length="77" mass="9252">MTVKLKDLKVLPPDHKIYKEPFKTYFVNSLEDYKKQREKKEGLKNLFLEKLDCKKSKEEIAQQLISILKKNGWKIKK</sequence>
<dbReference type="EMBL" id="UINC01053685">
    <property type="protein sequence ID" value="SVB70498.1"/>
    <property type="molecule type" value="Genomic_DNA"/>
</dbReference>
<organism evidence="1">
    <name type="scientific">marine metagenome</name>
    <dbReference type="NCBI Taxonomy" id="408172"/>
    <lineage>
        <taxon>unclassified sequences</taxon>
        <taxon>metagenomes</taxon>
        <taxon>ecological metagenomes</taxon>
    </lineage>
</organism>
<reference evidence="1" key="1">
    <citation type="submission" date="2018-05" db="EMBL/GenBank/DDBJ databases">
        <authorList>
            <person name="Lanie J.A."/>
            <person name="Ng W.-L."/>
            <person name="Kazmierczak K.M."/>
            <person name="Andrzejewski T.M."/>
            <person name="Davidsen T.M."/>
            <person name="Wayne K.J."/>
            <person name="Tettelin H."/>
            <person name="Glass J.I."/>
            <person name="Rusch D."/>
            <person name="Podicherti R."/>
            <person name="Tsui H.-C.T."/>
            <person name="Winkler M.E."/>
        </authorList>
    </citation>
    <scope>NUCLEOTIDE SEQUENCE</scope>
</reference>
<gene>
    <name evidence="1" type="ORF">METZ01_LOCUS223352</name>
</gene>
<protein>
    <submittedName>
        <fullName evidence="1">Uncharacterized protein</fullName>
    </submittedName>
</protein>
<accession>A0A382G5H0</accession>
<proteinExistence type="predicted"/>
<dbReference type="AlphaFoldDB" id="A0A382G5H0"/>